<dbReference type="RefSeq" id="WP_093069612.1">
    <property type="nucleotide sequence ID" value="NZ_FNQP01000018.1"/>
</dbReference>
<evidence type="ECO:0000313" key="4">
    <source>
        <dbReference type="Proteomes" id="UP000199397"/>
    </source>
</evidence>
<feature type="region of interest" description="Disordered" evidence="1">
    <location>
        <begin position="71"/>
        <end position="119"/>
    </location>
</feature>
<sequence>MKYLLTLLSLTGLYVSPVIAAEESVTENNHSALTELCNTYAEEDGITTGKKAAYIQECLNNMTDLSESIQEELPLSTEEVTEDPATAPAASVSSTPEKLVQNELVETPDPTAEQLNAAK</sequence>
<dbReference type="OrthoDB" id="9853272at2"/>
<evidence type="ECO:0000313" key="3">
    <source>
        <dbReference type="EMBL" id="SEA91278.1"/>
    </source>
</evidence>
<evidence type="ECO:0008006" key="5">
    <source>
        <dbReference type="Google" id="ProtNLM"/>
    </source>
</evidence>
<dbReference type="AlphaFoldDB" id="A0A1H4F3A9"/>
<protein>
    <recommendedName>
        <fullName evidence="5">PsiF repeat-containing protein</fullName>
    </recommendedName>
</protein>
<feature type="signal peptide" evidence="2">
    <location>
        <begin position="1"/>
        <end position="20"/>
    </location>
</feature>
<keyword evidence="2" id="KW-0732">Signal</keyword>
<gene>
    <name evidence="3" type="ORF">SAMN05660964_02800</name>
</gene>
<organism evidence="3 4">
    <name type="scientific">Thiothrix caldifontis</name>
    <dbReference type="NCBI Taxonomy" id="525918"/>
    <lineage>
        <taxon>Bacteria</taxon>
        <taxon>Pseudomonadati</taxon>
        <taxon>Pseudomonadota</taxon>
        <taxon>Gammaproteobacteria</taxon>
        <taxon>Thiotrichales</taxon>
        <taxon>Thiotrichaceae</taxon>
        <taxon>Thiothrix</taxon>
    </lineage>
</organism>
<dbReference type="Proteomes" id="UP000199397">
    <property type="component" value="Unassembled WGS sequence"/>
</dbReference>
<accession>A0A1H4F3A9</accession>
<dbReference type="STRING" id="525918.SAMN05660964_02800"/>
<evidence type="ECO:0000256" key="2">
    <source>
        <dbReference type="SAM" id="SignalP"/>
    </source>
</evidence>
<dbReference type="EMBL" id="FNQP01000018">
    <property type="protein sequence ID" value="SEA91278.1"/>
    <property type="molecule type" value="Genomic_DNA"/>
</dbReference>
<reference evidence="3 4" key="1">
    <citation type="submission" date="2016-10" db="EMBL/GenBank/DDBJ databases">
        <authorList>
            <person name="de Groot N.N."/>
        </authorList>
    </citation>
    <scope>NUCLEOTIDE SEQUENCE [LARGE SCALE GENOMIC DNA]</scope>
    <source>
        <strain evidence="3 4">DSM 21228</strain>
    </source>
</reference>
<feature type="compositionally biased region" description="Low complexity" evidence="1">
    <location>
        <begin position="84"/>
        <end position="96"/>
    </location>
</feature>
<evidence type="ECO:0000256" key="1">
    <source>
        <dbReference type="SAM" id="MobiDB-lite"/>
    </source>
</evidence>
<feature type="chain" id="PRO_5011450847" description="PsiF repeat-containing protein" evidence="2">
    <location>
        <begin position="21"/>
        <end position="119"/>
    </location>
</feature>
<proteinExistence type="predicted"/>
<keyword evidence="4" id="KW-1185">Reference proteome</keyword>
<name>A0A1H4F3A9_9GAMM</name>